<feature type="non-terminal residue" evidence="1">
    <location>
        <position position="1"/>
    </location>
</feature>
<reference evidence="1" key="2">
    <citation type="submission" date="2021-04" db="EMBL/GenBank/DDBJ databases">
        <authorList>
            <person name="Gilroy R."/>
        </authorList>
    </citation>
    <scope>NUCLEOTIDE SEQUENCE</scope>
    <source>
        <strain evidence="1">Gambia16-930</strain>
    </source>
</reference>
<reference evidence="1" key="1">
    <citation type="journal article" date="2021" name="PeerJ">
        <title>Extensive microbial diversity within the chicken gut microbiome revealed by metagenomics and culture.</title>
        <authorList>
            <person name="Gilroy R."/>
            <person name="Ravi A."/>
            <person name="Getino M."/>
            <person name="Pursley I."/>
            <person name="Horton D.L."/>
            <person name="Alikhan N.F."/>
            <person name="Baker D."/>
            <person name="Gharbi K."/>
            <person name="Hall N."/>
            <person name="Watson M."/>
            <person name="Adriaenssens E.M."/>
            <person name="Foster-Nyarko E."/>
            <person name="Jarju S."/>
            <person name="Secka A."/>
            <person name="Antonio M."/>
            <person name="Oren A."/>
            <person name="Chaudhuri R.R."/>
            <person name="La Ragione R."/>
            <person name="Hildebrand F."/>
            <person name="Pallen M.J."/>
        </authorList>
    </citation>
    <scope>NUCLEOTIDE SEQUENCE</scope>
    <source>
        <strain evidence="1">Gambia16-930</strain>
    </source>
</reference>
<accession>A0A9D1RGQ9</accession>
<gene>
    <name evidence="1" type="ORF">IAC47_02285</name>
</gene>
<comment type="caution">
    <text evidence="1">The sequence shown here is derived from an EMBL/GenBank/DDBJ whole genome shotgun (WGS) entry which is preliminary data.</text>
</comment>
<name>A0A9D1RGQ9_9BACT</name>
<protein>
    <submittedName>
        <fullName evidence="1">DUF3943 domain-containing protein</fullName>
    </submittedName>
</protein>
<dbReference type="EMBL" id="DXGG01000076">
    <property type="protein sequence ID" value="HIW87085.1"/>
    <property type="molecule type" value="Genomic_DNA"/>
</dbReference>
<evidence type="ECO:0000313" key="1">
    <source>
        <dbReference type="EMBL" id="HIW87085.1"/>
    </source>
</evidence>
<sequence length="328" mass="37771">FRLSDLLIDNTSTGWERFFREFGVACISPIRGINRLLNKQSWKREATKGRAISHAPILFSPTLGARFLSEYGRSKDGEFSATLGLNLIYGERFSQSYYDYYKPFEWFTLKCEFEFFSHQPIVTQVNATGVLWAKNINHNDKYTLTFGAFQHFDFYNSQIENGNGDLVSPYRISEAAAYGLGMLFSRDYDVLKEGLQLRATAYVNGIILGGTITDHFRDNERDYNMGSGYSVKTYAGITLNKRWSIDLSGEHYHIYTWKSTSQKGFNSTQGDEGHSHLTVLSPYITYHSGKKWKISVVNRHFLRVTRYKHYPDVDYSTTDFLITFGCVL</sequence>
<organism evidence="1 2">
    <name type="scientific">Candidatus Onthomorpha intestinigallinarum</name>
    <dbReference type="NCBI Taxonomy" id="2840880"/>
    <lineage>
        <taxon>Bacteria</taxon>
        <taxon>Pseudomonadati</taxon>
        <taxon>Bacteroidota</taxon>
        <taxon>Bacteroidia</taxon>
        <taxon>Bacteroidales</taxon>
        <taxon>Candidatus Onthomorpha</taxon>
    </lineage>
</organism>
<dbReference type="AlphaFoldDB" id="A0A9D1RGQ9"/>
<dbReference type="Proteomes" id="UP000824267">
    <property type="component" value="Unassembled WGS sequence"/>
</dbReference>
<evidence type="ECO:0000313" key="2">
    <source>
        <dbReference type="Proteomes" id="UP000824267"/>
    </source>
</evidence>
<proteinExistence type="predicted"/>